<keyword evidence="1" id="KW-0472">Membrane</keyword>
<dbReference type="PRINTS" id="PR01759">
    <property type="entry name" value="CAPSULEPROTC"/>
</dbReference>
<name>A0ABP8N521_9BACT</name>
<dbReference type="Pfam" id="PF14102">
    <property type="entry name" value="Caps_synth_CapC"/>
    <property type="match status" value="1"/>
</dbReference>
<dbReference type="InterPro" id="IPR008338">
    <property type="entry name" value="Capsule_biosynth_CapC"/>
</dbReference>
<accession>A0ABP8N521</accession>
<evidence type="ECO:0000313" key="2">
    <source>
        <dbReference type="EMBL" id="GAA4461452.1"/>
    </source>
</evidence>
<gene>
    <name evidence="2" type="primary">pgsC_1</name>
    <name evidence="2" type="ORF">GCM10023156_44100</name>
</gene>
<proteinExistence type="predicted"/>
<comment type="caution">
    <text evidence="2">The sequence shown here is derived from an EMBL/GenBank/DDBJ whole genome shotgun (WGS) entry which is preliminary data.</text>
</comment>
<protein>
    <submittedName>
        <fullName evidence="2">Poly-gamma-glutamate biosynthesis protein PgsC</fullName>
    </submittedName>
</protein>
<feature type="transmembrane region" description="Helical" evidence="1">
    <location>
        <begin position="79"/>
        <end position="106"/>
    </location>
</feature>
<keyword evidence="3" id="KW-1185">Reference proteome</keyword>
<sequence length="163" mass="17233">MSLMDVDITLLAIAIGLLISLVVTELLGLSVGGMIVPGYIALSLHQPVAVVLTIIAAMITWGLVRLVSRWAILFGRRRVVLTVMIGFAVGMGIRLIANALSVAMVAGAANEVVSPIVMIGFIIPGLIALWFERQGFIETLSPMMSSAVLVRLTLILVGVEVIG</sequence>
<reference evidence="3" key="1">
    <citation type="journal article" date="2019" name="Int. J. Syst. Evol. Microbiol.">
        <title>The Global Catalogue of Microorganisms (GCM) 10K type strain sequencing project: providing services to taxonomists for standard genome sequencing and annotation.</title>
        <authorList>
            <consortium name="The Broad Institute Genomics Platform"/>
            <consortium name="The Broad Institute Genome Sequencing Center for Infectious Disease"/>
            <person name="Wu L."/>
            <person name="Ma J."/>
        </authorList>
    </citation>
    <scope>NUCLEOTIDE SEQUENCE [LARGE SCALE GENOMIC DNA]</scope>
    <source>
        <strain evidence="3">JCM 17759</strain>
    </source>
</reference>
<keyword evidence="1" id="KW-1133">Transmembrane helix</keyword>
<dbReference type="RefSeq" id="WP_345325532.1">
    <property type="nucleotide sequence ID" value="NZ_BAABGA010000054.1"/>
</dbReference>
<dbReference type="NCBIfam" id="TIGR04011">
    <property type="entry name" value="poly_gGlu_PgsC"/>
    <property type="match status" value="1"/>
</dbReference>
<keyword evidence="1" id="KW-0812">Transmembrane</keyword>
<feature type="transmembrane region" description="Helical" evidence="1">
    <location>
        <begin position="48"/>
        <end position="67"/>
    </location>
</feature>
<evidence type="ECO:0000256" key="1">
    <source>
        <dbReference type="SAM" id="Phobius"/>
    </source>
</evidence>
<feature type="transmembrane region" description="Helical" evidence="1">
    <location>
        <begin position="112"/>
        <end position="131"/>
    </location>
</feature>
<evidence type="ECO:0000313" key="3">
    <source>
        <dbReference type="Proteomes" id="UP001500840"/>
    </source>
</evidence>
<dbReference type="EMBL" id="BAABGA010000054">
    <property type="protein sequence ID" value="GAA4461452.1"/>
    <property type="molecule type" value="Genomic_DNA"/>
</dbReference>
<organism evidence="2 3">
    <name type="scientific">Novipirellula rosea</name>
    <dbReference type="NCBI Taxonomy" id="1031540"/>
    <lineage>
        <taxon>Bacteria</taxon>
        <taxon>Pseudomonadati</taxon>
        <taxon>Planctomycetota</taxon>
        <taxon>Planctomycetia</taxon>
        <taxon>Pirellulales</taxon>
        <taxon>Pirellulaceae</taxon>
        <taxon>Novipirellula</taxon>
    </lineage>
</organism>
<dbReference type="Proteomes" id="UP001500840">
    <property type="component" value="Unassembled WGS sequence"/>
</dbReference>